<proteinExistence type="predicted"/>
<protein>
    <recommendedName>
        <fullName evidence="1">DUF2007 domain-containing protein</fullName>
    </recommendedName>
</protein>
<dbReference type="Pfam" id="PF09413">
    <property type="entry name" value="DUF2007"/>
    <property type="match status" value="1"/>
</dbReference>
<feature type="domain" description="DUF2007" evidence="1">
    <location>
        <begin position="2"/>
        <end position="67"/>
    </location>
</feature>
<comment type="caution">
    <text evidence="2">The sequence shown here is derived from an EMBL/GenBank/DDBJ whole genome shotgun (WGS) entry which is preliminary data.</text>
</comment>
<organism evidence="2 3">
    <name type="scientific">Sunxiuqinia dokdonensis</name>
    <dbReference type="NCBI Taxonomy" id="1409788"/>
    <lineage>
        <taxon>Bacteria</taxon>
        <taxon>Pseudomonadati</taxon>
        <taxon>Bacteroidota</taxon>
        <taxon>Bacteroidia</taxon>
        <taxon>Marinilabiliales</taxon>
        <taxon>Prolixibacteraceae</taxon>
        <taxon>Sunxiuqinia</taxon>
    </lineage>
</organism>
<dbReference type="EMBL" id="LGIA01000208">
    <property type="protein sequence ID" value="KOH42895.1"/>
    <property type="molecule type" value="Genomic_DNA"/>
</dbReference>
<dbReference type="RefSeq" id="WP_053188175.1">
    <property type="nucleotide sequence ID" value="NZ_LGIA01000208.1"/>
</dbReference>
<evidence type="ECO:0000313" key="3">
    <source>
        <dbReference type="Proteomes" id="UP000036958"/>
    </source>
</evidence>
<dbReference type="InterPro" id="IPR018551">
    <property type="entry name" value="DUF2007"/>
</dbReference>
<dbReference type="OrthoDB" id="797774at2"/>
<keyword evidence="3" id="KW-1185">Reference proteome</keyword>
<sequence>MVIFSGKPIDAEMINQLLNDQGIVTLISNKLMGSIAPWQVSAGGFEPVEVIINKEDQQKARELIAAFHEAE</sequence>
<evidence type="ECO:0000313" key="2">
    <source>
        <dbReference type="EMBL" id="KOH42895.1"/>
    </source>
</evidence>
<accession>A0A0L8V317</accession>
<name>A0A0L8V317_9BACT</name>
<evidence type="ECO:0000259" key="1">
    <source>
        <dbReference type="Pfam" id="PF09413"/>
    </source>
</evidence>
<dbReference type="AlphaFoldDB" id="A0A0L8V317"/>
<reference evidence="3" key="1">
    <citation type="submission" date="2015-07" db="EMBL/GenBank/DDBJ databases">
        <title>Genome sequencing of Sunxiuqinia dokdonensis strain SK.</title>
        <authorList>
            <person name="Ahn S."/>
            <person name="Kim B.-C."/>
        </authorList>
    </citation>
    <scope>NUCLEOTIDE SEQUENCE [LARGE SCALE GENOMIC DNA]</scope>
    <source>
        <strain evidence="3">SK</strain>
    </source>
</reference>
<gene>
    <name evidence="2" type="ORF">NC99_43380</name>
</gene>
<dbReference type="Proteomes" id="UP000036958">
    <property type="component" value="Unassembled WGS sequence"/>
</dbReference>